<evidence type="ECO:0000313" key="1">
    <source>
        <dbReference type="EMBL" id="AFK44425.1"/>
    </source>
</evidence>
<reference evidence="3" key="2">
    <citation type="journal article" date="2018" name="Nat. Plants">
        <title>Whole-genome landscape of Medicago truncatula symbiotic genes.</title>
        <authorList>
            <person name="Pecrix Y."/>
            <person name="Staton S.E."/>
            <person name="Sallet E."/>
            <person name="Lelandais-Briere C."/>
            <person name="Moreau S."/>
            <person name="Carrere S."/>
            <person name="Blein T."/>
            <person name="Jardinaud M.F."/>
            <person name="Latrasse D."/>
            <person name="Zouine M."/>
            <person name="Zahm M."/>
            <person name="Kreplak J."/>
            <person name="Mayjonade B."/>
            <person name="Satge C."/>
            <person name="Perez M."/>
            <person name="Cauet S."/>
            <person name="Marande W."/>
            <person name="Chantry-Darmon C."/>
            <person name="Lopez-Roques C."/>
            <person name="Bouchez O."/>
            <person name="Berard A."/>
            <person name="Debelle F."/>
            <person name="Munos S."/>
            <person name="Bendahmane A."/>
            <person name="Berges H."/>
            <person name="Niebel A."/>
            <person name="Buitink J."/>
            <person name="Frugier F."/>
            <person name="Benhamed M."/>
            <person name="Crespi M."/>
            <person name="Gouzy J."/>
            <person name="Gamas P."/>
        </authorList>
    </citation>
    <scope>NUCLEOTIDE SEQUENCE [LARGE SCALE GENOMIC DNA]</scope>
    <source>
        <strain evidence="3">cv. Jemalong A17</strain>
    </source>
</reference>
<gene>
    <name evidence="2" type="ORF">MtrunA17_Chr1g0166571</name>
</gene>
<accession>I3SVY3</accession>
<dbReference type="AlphaFoldDB" id="I3SVY3"/>
<dbReference type="Gramene" id="rna2103">
    <property type="protein sequence ID" value="RHN78525.1"/>
    <property type="gene ID" value="gene2103"/>
</dbReference>
<evidence type="ECO:0000313" key="2">
    <source>
        <dbReference type="EMBL" id="RHN78525.1"/>
    </source>
</evidence>
<sequence>MRKNHIEEARAKYNNKFIDDPSSWSSLLFAEKEAISNLFLALYPKCQFICQT</sequence>
<dbReference type="EMBL" id="PSQE01000001">
    <property type="protein sequence ID" value="RHN78525.1"/>
    <property type="molecule type" value="Genomic_DNA"/>
</dbReference>
<dbReference type="Proteomes" id="UP000265566">
    <property type="component" value="Chromosome 1"/>
</dbReference>
<dbReference type="EMBL" id="BT144631">
    <property type="protein sequence ID" value="AFK44425.1"/>
    <property type="molecule type" value="mRNA"/>
</dbReference>
<evidence type="ECO:0000313" key="3">
    <source>
        <dbReference type="Proteomes" id="UP000265566"/>
    </source>
</evidence>
<protein>
    <submittedName>
        <fullName evidence="1">Uncharacterized protein</fullName>
    </submittedName>
</protein>
<reference evidence="2" key="3">
    <citation type="journal article" date="2018" name="Nat. Plants">
        <title>Whole-genome landscape of Medicago truncatula symbiotic genes.</title>
        <authorList>
            <person name="Pecrix Y."/>
            <person name="Gamas P."/>
            <person name="Carrere S."/>
        </authorList>
    </citation>
    <scope>NUCLEOTIDE SEQUENCE</scope>
    <source>
        <tissue evidence="2">Leaves</tissue>
    </source>
</reference>
<reference evidence="1" key="1">
    <citation type="submission" date="2012-05" db="EMBL/GenBank/DDBJ databases">
        <authorList>
            <person name="Krishnakumar V."/>
            <person name="Cheung F."/>
            <person name="Xiao Y."/>
            <person name="Chan A."/>
            <person name="Moskal W.A."/>
            <person name="Town C.D."/>
        </authorList>
    </citation>
    <scope>NUCLEOTIDE SEQUENCE</scope>
</reference>
<proteinExistence type="evidence at transcript level"/>
<name>I3SVY3_MEDTR</name>
<organism evidence="1">
    <name type="scientific">Medicago truncatula</name>
    <name type="common">Barrel medic</name>
    <name type="synonym">Medicago tribuloides</name>
    <dbReference type="NCBI Taxonomy" id="3880"/>
    <lineage>
        <taxon>Eukaryota</taxon>
        <taxon>Viridiplantae</taxon>
        <taxon>Streptophyta</taxon>
        <taxon>Embryophyta</taxon>
        <taxon>Tracheophyta</taxon>
        <taxon>Spermatophyta</taxon>
        <taxon>Magnoliopsida</taxon>
        <taxon>eudicotyledons</taxon>
        <taxon>Gunneridae</taxon>
        <taxon>Pentapetalae</taxon>
        <taxon>rosids</taxon>
        <taxon>fabids</taxon>
        <taxon>Fabales</taxon>
        <taxon>Fabaceae</taxon>
        <taxon>Papilionoideae</taxon>
        <taxon>50 kb inversion clade</taxon>
        <taxon>NPAAA clade</taxon>
        <taxon>Hologalegina</taxon>
        <taxon>IRL clade</taxon>
        <taxon>Trifolieae</taxon>
        <taxon>Medicago</taxon>
    </lineage>
</organism>